<dbReference type="InterPro" id="IPR038727">
    <property type="entry name" value="NadR/Ttd14_AAA_dom"/>
</dbReference>
<sequence>MSLSHPKLSANSKANDSPTLELATSLQQQKVPDVLKVAILGAESTGKTTLCQDLAQHFNTQWAGEFMRPYLQLKWDTTQSSCEWEDLMPIAEGQVAEENLKASQANRYLFCDTTLFELMVYSYWYYGKCPQALETAALAHSYDLILLTEVDVPWVADDLRDAPHQRHEISQAFEQALITHNKPFRKIGGTRQQRVATVANWLADFN</sequence>
<dbReference type="PANTHER" id="PTHR37512:SF1">
    <property type="entry name" value="NADR_TTD14 AAA DOMAIN-CONTAINING PROTEIN"/>
    <property type="match status" value="1"/>
</dbReference>
<dbReference type="Proteomes" id="UP000188169">
    <property type="component" value="Unassembled WGS sequence"/>
</dbReference>
<dbReference type="AlphaFoldDB" id="A0A1R4EI46"/>
<dbReference type="Gene3D" id="3.40.50.300">
    <property type="entry name" value="P-loop containing nucleotide triphosphate hydrolases"/>
    <property type="match status" value="1"/>
</dbReference>
<dbReference type="STRING" id="1945520.A1019T_02191"/>
<protein>
    <submittedName>
        <fullName evidence="2">Trifunctional NAD biosynthesis/regulator protein NadR</fullName>
    </submittedName>
</protein>
<dbReference type="SUPFAM" id="SSF52540">
    <property type="entry name" value="P-loop containing nucleoside triphosphate hydrolases"/>
    <property type="match status" value="1"/>
</dbReference>
<proteinExistence type="predicted"/>
<reference evidence="3" key="1">
    <citation type="submission" date="2017-02" db="EMBL/GenBank/DDBJ databases">
        <authorList>
            <person name="Mornico D."/>
        </authorList>
    </citation>
    <scope>NUCLEOTIDE SEQUENCE [LARGE SCALE GENOMIC DNA]</scope>
</reference>
<evidence type="ECO:0000259" key="1">
    <source>
        <dbReference type="Pfam" id="PF13521"/>
    </source>
</evidence>
<dbReference type="PANTHER" id="PTHR37512">
    <property type="entry name" value="TRIFUNCTIONAL NAD BIOSYNTHESIS/REGULATOR PROTEIN NADR"/>
    <property type="match status" value="1"/>
</dbReference>
<dbReference type="InterPro" id="IPR052735">
    <property type="entry name" value="NAD_biosynth-regulator"/>
</dbReference>
<dbReference type="Pfam" id="PF13521">
    <property type="entry name" value="AAA_28"/>
    <property type="match status" value="1"/>
</dbReference>
<name>A0A1R4EI46_9GAMM</name>
<feature type="domain" description="NadR/Ttd14 AAA" evidence="1">
    <location>
        <begin position="36"/>
        <end position="194"/>
    </location>
</feature>
<accession>A0A1R4EI46</accession>
<evidence type="ECO:0000313" key="2">
    <source>
        <dbReference type="EMBL" id="SJM38201.1"/>
    </source>
</evidence>
<gene>
    <name evidence="2" type="primary">nadR_2</name>
    <name evidence="2" type="ORF">A1019T_02191</name>
</gene>
<dbReference type="OrthoDB" id="3249147at2"/>
<dbReference type="RefSeq" id="WP_077449564.1">
    <property type="nucleotide sequence ID" value="NZ_FUGD01000131.1"/>
</dbReference>
<keyword evidence="3" id="KW-1185">Reference proteome</keyword>
<organism evidence="2 3">
    <name type="scientific">Psychrobacter pasteurii</name>
    <dbReference type="NCBI Taxonomy" id="1945520"/>
    <lineage>
        <taxon>Bacteria</taxon>
        <taxon>Pseudomonadati</taxon>
        <taxon>Pseudomonadota</taxon>
        <taxon>Gammaproteobacteria</taxon>
        <taxon>Moraxellales</taxon>
        <taxon>Moraxellaceae</taxon>
        <taxon>Psychrobacter</taxon>
    </lineage>
</organism>
<evidence type="ECO:0000313" key="3">
    <source>
        <dbReference type="Proteomes" id="UP000188169"/>
    </source>
</evidence>
<dbReference type="InterPro" id="IPR027417">
    <property type="entry name" value="P-loop_NTPase"/>
</dbReference>
<dbReference type="EMBL" id="FUGD01000131">
    <property type="protein sequence ID" value="SJM38201.1"/>
    <property type="molecule type" value="Genomic_DNA"/>
</dbReference>